<dbReference type="PRINTS" id="PR00605">
    <property type="entry name" value="CYTCHROMECIC"/>
</dbReference>
<evidence type="ECO:0000256" key="3">
    <source>
        <dbReference type="ARBA" id="ARBA00022723"/>
    </source>
</evidence>
<dbReference type="InterPro" id="IPR050597">
    <property type="entry name" value="Cytochrome_c_Oxidase_Subunit"/>
</dbReference>
<dbReference type="EMBL" id="RCZE01000008">
    <property type="protein sequence ID" value="TPG76408.1"/>
    <property type="molecule type" value="Genomic_DNA"/>
</dbReference>
<dbReference type="Pfam" id="PF00034">
    <property type="entry name" value="Cytochrom_C"/>
    <property type="match status" value="1"/>
</dbReference>
<dbReference type="PANTHER" id="PTHR33751">
    <property type="entry name" value="CBB3-TYPE CYTOCHROME C OXIDASE SUBUNIT FIXP"/>
    <property type="match status" value="1"/>
</dbReference>
<gene>
    <name evidence="8" type="ORF">EAH78_18810</name>
</gene>
<dbReference type="SUPFAM" id="SSF46626">
    <property type="entry name" value="Cytochrome c"/>
    <property type="match status" value="2"/>
</dbReference>
<dbReference type="Proteomes" id="UP000317933">
    <property type="component" value="Unassembled WGS sequence"/>
</dbReference>
<evidence type="ECO:0000256" key="6">
    <source>
        <dbReference type="PROSITE-ProRule" id="PRU00433"/>
    </source>
</evidence>
<keyword evidence="4" id="KW-0249">Electron transport</keyword>
<feature type="domain" description="Cytochrome c" evidence="7">
    <location>
        <begin position="29"/>
        <end position="134"/>
    </location>
</feature>
<accession>A0A502HT97</accession>
<reference evidence="8 9" key="1">
    <citation type="journal article" date="2019" name="Environ. Microbiol.">
        <title>Species interactions and distinct microbial communities in high Arctic permafrost affected cryosols are associated with the CH4 and CO2 gas fluxes.</title>
        <authorList>
            <person name="Altshuler I."/>
            <person name="Hamel J."/>
            <person name="Turney S."/>
            <person name="Magnuson E."/>
            <person name="Levesque R."/>
            <person name="Greer C."/>
            <person name="Whyte L.G."/>
        </authorList>
    </citation>
    <scope>NUCLEOTIDE SEQUENCE [LARGE SCALE GENOMIC DNA]</scope>
    <source>
        <strain evidence="8 9">E3</strain>
    </source>
</reference>
<keyword evidence="3 6" id="KW-0479">Metal-binding</keyword>
<dbReference type="RefSeq" id="WP_140668844.1">
    <property type="nucleotide sequence ID" value="NZ_RCZE01000008.1"/>
</dbReference>
<evidence type="ECO:0000256" key="5">
    <source>
        <dbReference type="ARBA" id="ARBA00023004"/>
    </source>
</evidence>
<dbReference type="InterPro" id="IPR009056">
    <property type="entry name" value="Cyt_c-like_dom"/>
</dbReference>
<dbReference type="PROSITE" id="PS51007">
    <property type="entry name" value="CYTC"/>
    <property type="match status" value="2"/>
</dbReference>
<keyword evidence="2 6" id="KW-0349">Heme</keyword>
<protein>
    <submittedName>
        <fullName evidence="8">Cytochrome c4</fullName>
    </submittedName>
</protein>
<dbReference type="Gene3D" id="1.10.760.10">
    <property type="entry name" value="Cytochrome c-like domain"/>
    <property type="match status" value="2"/>
</dbReference>
<keyword evidence="5 6" id="KW-0408">Iron</keyword>
<dbReference type="GO" id="GO:0005506">
    <property type="term" value="F:iron ion binding"/>
    <property type="evidence" value="ECO:0007669"/>
    <property type="project" value="InterPro"/>
</dbReference>
<name>A0A502HT97_9PSED</name>
<dbReference type="GO" id="GO:0020037">
    <property type="term" value="F:heme binding"/>
    <property type="evidence" value="ECO:0007669"/>
    <property type="project" value="InterPro"/>
</dbReference>
<evidence type="ECO:0000256" key="1">
    <source>
        <dbReference type="ARBA" id="ARBA00022448"/>
    </source>
</evidence>
<dbReference type="GO" id="GO:0009055">
    <property type="term" value="F:electron transfer activity"/>
    <property type="evidence" value="ECO:0007669"/>
    <property type="project" value="InterPro"/>
</dbReference>
<dbReference type="PANTHER" id="PTHR33751:SF9">
    <property type="entry name" value="CYTOCHROME C4"/>
    <property type="match status" value="1"/>
</dbReference>
<dbReference type="InterPro" id="IPR036909">
    <property type="entry name" value="Cyt_c-like_dom_sf"/>
</dbReference>
<proteinExistence type="predicted"/>
<evidence type="ECO:0000256" key="4">
    <source>
        <dbReference type="ARBA" id="ARBA00022982"/>
    </source>
</evidence>
<evidence type="ECO:0000259" key="7">
    <source>
        <dbReference type="PROSITE" id="PS51007"/>
    </source>
</evidence>
<comment type="caution">
    <text evidence="8">The sequence shown here is derived from an EMBL/GenBank/DDBJ whole genome shotgun (WGS) entry which is preliminary data.</text>
</comment>
<sequence>MKQIRQKQSGIRRWFAISGLVLLGGLVLAGISYGPQVLGYYRFSEAVETTSRESAASGGPWPQLNEACMLCHGYNGNTVTQLYPRLAGQPAAYLAQQLRAFAEGQRTNPIMSPLAMSLSADDITGLAAYFAAQTVSPNAAFSADPVRLKKGERLVTTGNCAACHGAELTGQAAFPRLAGQGYDYLVKQLADFKHGSRKSMGDAMAFTATLSDEDIKNIASYLASYRGDAHAQ</sequence>
<evidence type="ECO:0000313" key="8">
    <source>
        <dbReference type="EMBL" id="TPG76408.1"/>
    </source>
</evidence>
<organism evidence="8 9">
    <name type="scientific">Pseudomonas arsenicoxydans</name>
    <dbReference type="NCBI Taxonomy" id="702115"/>
    <lineage>
        <taxon>Bacteria</taxon>
        <taxon>Pseudomonadati</taxon>
        <taxon>Pseudomonadota</taxon>
        <taxon>Gammaproteobacteria</taxon>
        <taxon>Pseudomonadales</taxon>
        <taxon>Pseudomonadaceae</taxon>
        <taxon>Pseudomonas</taxon>
    </lineage>
</organism>
<evidence type="ECO:0000256" key="2">
    <source>
        <dbReference type="ARBA" id="ARBA00022617"/>
    </source>
</evidence>
<evidence type="ECO:0000313" key="9">
    <source>
        <dbReference type="Proteomes" id="UP000317933"/>
    </source>
</evidence>
<feature type="domain" description="Cytochrome c" evidence="7">
    <location>
        <begin position="146"/>
        <end position="226"/>
    </location>
</feature>
<dbReference type="AlphaFoldDB" id="A0A502HT97"/>
<dbReference type="InterPro" id="IPR008168">
    <property type="entry name" value="Cyt_C_IC"/>
</dbReference>
<keyword evidence="1" id="KW-0813">Transport</keyword>